<comment type="caution">
    <text evidence="2">The sequence shown here is derived from an EMBL/GenBank/DDBJ whole genome shotgun (WGS) entry which is preliminary data.</text>
</comment>
<evidence type="ECO:0000256" key="1">
    <source>
        <dbReference type="SAM" id="SignalP"/>
    </source>
</evidence>
<gene>
    <name evidence="2" type="ORF">DES48_102417</name>
</gene>
<organism evidence="2 3">
    <name type="scientific">Paraliobacillus ryukyuensis</name>
    <dbReference type="NCBI Taxonomy" id="200904"/>
    <lineage>
        <taxon>Bacteria</taxon>
        <taxon>Bacillati</taxon>
        <taxon>Bacillota</taxon>
        <taxon>Bacilli</taxon>
        <taxon>Bacillales</taxon>
        <taxon>Bacillaceae</taxon>
        <taxon>Paraliobacillus</taxon>
    </lineage>
</organism>
<feature type="signal peptide" evidence="1">
    <location>
        <begin position="1"/>
        <end position="25"/>
    </location>
</feature>
<protein>
    <submittedName>
        <fullName evidence="2">X-X-X-Leu-X-X-Gly heptad repeat protein</fullName>
    </submittedName>
</protein>
<dbReference type="AlphaFoldDB" id="A0A366EE34"/>
<keyword evidence="3" id="KW-1185">Reference proteome</keyword>
<dbReference type="OrthoDB" id="9815841at2"/>
<proteinExistence type="predicted"/>
<name>A0A366EE34_9BACI</name>
<keyword evidence="1" id="KW-0732">Signal</keyword>
<sequence>MMRIKKLFSASLIVMLVFPSTLAYAASNGKVASKEEVVYSTLSPEGTLKDIYVVNVLDVTNAGEVTDHGSYSSVKNLTDVAPIKQSNNTISVEAPEGEFYYQGNMDDQQLPWTIDISYRLDGKQITAEELAGASGHLEMNIKTNNNDHVDKSFYENYLLQISLTAGSDVFKHIQAGDATVANAGGDYNISWTVMPEKKGDYTLEADVTDFEMSGLEISALPSSLPIESPDTEEITQDFESLTDAIAEINNGVGELSNGIAELNNGARDLDNGSSQFNNGLQEASNSSAELINGSKSIDQALAQISKEVANNSDSVDLSQLKELQKGLDELAKGLKEIPKQLTEFNKQYTQAYQALDSVMKKLPKANKDQQKMQQELQRMQSLVASYADDDPNKQLVSKLVQTYQAALEARGTYDEVKAAFDGVSPTLTGVSDSVTKIANNVSTMSSELAKSLESMNISDSFNELAKGLSQLSSRYGEFHSGLVQYTDGVAQLASSYSELNSGIGELANGTGELASGANELHEGTAELKDSTSDLPEELQNQIDQMINQYDKSDYEPVSFVSSENENVERVQFVIRTDSIEIAEPEEEQISTVEEETENKGFWQKLMDLF</sequence>
<dbReference type="Proteomes" id="UP000252254">
    <property type="component" value="Unassembled WGS sequence"/>
</dbReference>
<dbReference type="STRING" id="200904.GCA_900168775_00675"/>
<evidence type="ECO:0000313" key="2">
    <source>
        <dbReference type="EMBL" id="RBP00652.1"/>
    </source>
</evidence>
<feature type="chain" id="PRO_5016784395" evidence="1">
    <location>
        <begin position="26"/>
        <end position="609"/>
    </location>
</feature>
<dbReference type="Gene3D" id="1.10.287.950">
    <property type="entry name" value="Methyl-accepting chemotaxis protein"/>
    <property type="match status" value="2"/>
</dbReference>
<dbReference type="SUPFAM" id="SSF58104">
    <property type="entry name" value="Methyl-accepting chemotaxis protein (MCP) signaling domain"/>
    <property type="match status" value="1"/>
</dbReference>
<evidence type="ECO:0000313" key="3">
    <source>
        <dbReference type="Proteomes" id="UP000252254"/>
    </source>
</evidence>
<accession>A0A366EE34</accession>
<reference evidence="2 3" key="1">
    <citation type="submission" date="2018-06" db="EMBL/GenBank/DDBJ databases">
        <title>Genomic Encyclopedia of Type Strains, Phase IV (KMG-IV): sequencing the most valuable type-strain genomes for metagenomic binning, comparative biology and taxonomic classification.</title>
        <authorList>
            <person name="Goeker M."/>
        </authorList>
    </citation>
    <scope>NUCLEOTIDE SEQUENCE [LARGE SCALE GENOMIC DNA]</scope>
    <source>
        <strain evidence="2 3">DSM 15140</strain>
    </source>
</reference>
<dbReference type="NCBIfam" id="TIGR03057">
    <property type="entry name" value="xxxLxxG_by_4"/>
    <property type="match status" value="2"/>
</dbReference>
<dbReference type="EMBL" id="QNRI01000002">
    <property type="protein sequence ID" value="RBP00652.1"/>
    <property type="molecule type" value="Genomic_DNA"/>
</dbReference>
<dbReference type="InterPro" id="IPR023908">
    <property type="entry name" value="xxxLxxG_rpt"/>
</dbReference>